<dbReference type="Gene3D" id="3.40.50.720">
    <property type="entry name" value="NAD(P)-binding Rossmann-like Domain"/>
    <property type="match status" value="2"/>
</dbReference>
<reference evidence="6 7" key="1">
    <citation type="submission" date="2024-05" db="EMBL/GenBank/DDBJ databases">
        <title>Roseateles sp. DJS-2-20 16S ribosomal RNA gene Genome sequencing and assembly.</title>
        <authorList>
            <person name="Woo H."/>
        </authorList>
    </citation>
    <scope>NUCLEOTIDE SEQUENCE [LARGE SCALE GENOMIC DNA]</scope>
    <source>
        <strain evidence="6 7">DJS-2-20</strain>
    </source>
</reference>
<dbReference type="NCBIfam" id="TIGR03026">
    <property type="entry name" value="NDP-sugDHase"/>
    <property type="match status" value="1"/>
</dbReference>
<keyword evidence="7" id="KW-1185">Reference proteome</keyword>
<evidence type="ECO:0000259" key="5">
    <source>
        <dbReference type="SMART" id="SM00984"/>
    </source>
</evidence>
<dbReference type="InterPro" id="IPR008927">
    <property type="entry name" value="6-PGluconate_DH-like_C_sf"/>
</dbReference>
<keyword evidence="2" id="KW-0560">Oxidoreductase</keyword>
<proteinExistence type="inferred from homology"/>
<dbReference type="InterPro" id="IPR036291">
    <property type="entry name" value="NAD(P)-bd_dom_sf"/>
</dbReference>
<dbReference type="PIRSF" id="PIRSF000124">
    <property type="entry name" value="UDPglc_GDPman_dh"/>
    <property type="match status" value="1"/>
</dbReference>
<dbReference type="SUPFAM" id="SSF48179">
    <property type="entry name" value="6-phosphogluconate dehydrogenase C-terminal domain-like"/>
    <property type="match status" value="1"/>
</dbReference>
<dbReference type="Pfam" id="PF03721">
    <property type="entry name" value="UDPG_MGDP_dh_N"/>
    <property type="match status" value="1"/>
</dbReference>
<evidence type="ECO:0000256" key="1">
    <source>
        <dbReference type="ARBA" id="ARBA00006601"/>
    </source>
</evidence>
<evidence type="ECO:0000256" key="3">
    <source>
        <dbReference type="ARBA" id="ARBA00023027"/>
    </source>
</evidence>
<gene>
    <name evidence="6" type="ORF">ABDJ85_06285</name>
</gene>
<comment type="similarity">
    <text evidence="1 4">Belongs to the UDP-glucose/GDP-mannose dehydrogenase family.</text>
</comment>
<evidence type="ECO:0000313" key="6">
    <source>
        <dbReference type="EMBL" id="MEO3691072.1"/>
    </source>
</evidence>
<dbReference type="InterPro" id="IPR001732">
    <property type="entry name" value="UDP-Glc/GDP-Man_DH_N"/>
</dbReference>
<evidence type="ECO:0000313" key="7">
    <source>
        <dbReference type="Proteomes" id="UP001495147"/>
    </source>
</evidence>
<dbReference type="InterPro" id="IPR014027">
    <property type="entry name" value="UDP-Glc/GDP-Man_DH_C"/>
</dbReference>
<dbReference type="InterPro" id="IPR028359">
    <property type="entry name" value="UDP_ManNAc/GlcNAc_DH"/>
</dbReference>
<feature type="domain" description="UDP-glucose/GDP-mannose dehydrogenase C-terminal" evidence="5">
    <location>
        <begin position="315"/>
        <end position="415"/>
    </location>
</feature>
<name>A0ABV0G018_9BURK</name>
<dbReference type="Proteomes" id="UP001495147">
    <property type="component" value="Unassembled WGS sequence"/>
</dbReference>
<evidence type="ECO:0000256" key="4">
    <source>
        <dbReference type="PIRNR" id="PIRNR000124"/>
    </source>
</evidence>
<dbReference type="InterPro" id="IPR017476">
    <property type="entry name" value="UDP-Glc/GDP-Man"/>
</dbReference>
<dbReference type="InterPro" id="IPR036220">
    <property type="entry name" value="UDP-Glc/GDP-Man_DH_C_sf"/>
</dbReference>
<dbReference type="SUPFAM" id="SSF52413">
    <property type="entry name" value="UDP-glucose/GDP-mannose dehydrogenase C-terminal domain"/>
    <property type="match status" value="1"/>
</dbReference>
<keyword evidence="3" id="KW-0520">NAD</keyword>
<protein>
    <submittedName>
        <fullName evidence="6">Nucleotide sugar dehydrogenase</fullName>
    </submittedName>
</protein>
<dbReference type="SMART" id="SM00984">
    <property type="entry name" value="UDPG_MGDP_dh_C"/>
    <property type="match status" value="1"/>
</dbReference>
<accession>A0ABV0G018</accession>
<dbReference type="SUPFAM" id="SSF51735">
    <property type="entry name" value="NAD(P)-binding Rossmann-fold domains"/>
    <property type="match status" value="1"/>
</dbReference>
<sequence>MSKQTIAVIGLGYVGLPLVVEFGKQVRTIGFDIAKAKVAACQKGTDPSRELTDEQVQAATHAVYTDDPKMLAEADVIIVAVPTPVDDAHIPDFTPLIGSSTSVGRHMKKGVTVVYESTVYPGATEEVCIPVLERESGMKWKQDFNVGYSPERINPGDKEHTLTKILKIVSGDTPETLEKVAQVYEMIIVPGVHRASSIKVAEAAKVIENTQRDLNIALMNELAIIFDKLGIDTSEVLEAAGTKWNFLKFKPGLVGGHCIGVDPYYLTHKADMLGYHPQVILAGRRINDGMGKFIAEQTIKQMIAAGNPIKGAKVNVLGLTFKENCGDLRNSKVIDIINELKTYGVDIYVTDPTAEVEEAMHEYGVKLLAWDELPVAGAIVAAVAHREYQALSVADLGKKLAPGGAFIDVKAAFDGAAIQAAGYRLWRL</sequence>
<dbReference type="PANTHER" id="PTHR43491">
    <property type="entry name" value="UDP-N-ACETYL-D-MANNOSAMINE DEHYDROGENASE"/>
    <property type="match status" value="1"/>
</dbReference>
<dbReference type="Pfam" id="PF00984">
    <property type="entry name" value="UDPG_MGDP_dh"/>
    <property type="match status" value="1"/>
</dbReference>
<comment type="caution">
    <text evidence="6">The sequence shown here is derived from an EMBL/GenBank/DDBJ whole genome shotgun (WGS) entry which is preliminary data.</text>
</comment>
<dbReference type="RefSeq" id="WP_347703915.1">
    <property type="nucleotide sequence ID" value="NZ_JBDPZD010000002.1"/>
</dbReference>
<dbReference type="InterPro" id="IPR014026">
    <property type="entry name" value="UDP-Glc/GDP-Man_DH_dimer"/>
</dbReference>
<dbReference type="PANTHER" id="PTHR43491:SF2">
    <property type="entry name" value="UDP-N-ACETYL-D-MANNOSAMINE DEHYDROGENASE"/>
    <property type="match status" value="1"/>
</dbReference>
<organism evidence="6 7">
    <name type="scientific">Roseateles paludis</name>
    <dbReference type="NCBI Taxonomy" id="3145238"/>
    <lineage>
        <taxon>Bacteria</taxon>
        <taxon>Pseudomonadati</taxon>
        <taxon>Pseudomonadota</taxon>
        <taxon>Betaproteobacteria</taxon>
        <taxon>Burkholderiales</taxon>
        <taxon>Sphaerotilaceae</taxon>
        <taxon>Roseateles</taxon>
    </lineage>
</organism>
<evidence type="ECO:0000256" key="2">
    <source>
        <dbReference type="ARBA" id="ARBA00023002"/>
    </source>
</evidence>
<dbReference type="Pfam" id="PF03720">
    <property type="entry name" value="UDPG_MGDP_dh_C"/>
    <property type="match status" value="1"/>
</dbReference>
<dbReference type="EMBL" id="JBDPZD010000002">
    <property type="protein sequence ID" value="MEO3691072.1"/>
    <property type="molecule type" value="Genomic_DNA"/>
</dbReference>
<dbReference type="PIRSF" id="PIRSF500136">
    <property type="entry name" value="UDP_ManNAc_DH"/>
    <property type="match status" value="1"/>
</dbReference>